<sequence>MTDRDPTATKSFWKSSNKADKNASQNNVTFVQQDPSGSGKRGERCQREMMGRVTTDLERRQETASANSSNEKRREQVYQAQKRHRNRKATYIHSLEAEIARLQSLDAQANVEKNALAHQNKAMKELLASHSLDFRLGEMGLEGKNDSGDGLSSLGSASIEVRPDEQLGGKDRTFLDFGEEMLWSTEGSSTTISPPLGLESSEGRQQQQHHNPDSWAAVDFILALEYPCQDHLPHHGINPAAKPMLMETEDSEGFTGHQLTMTSWVYDAAQQGNSHGHSHSHGHTHGHEREVANGAGEQKWMLPHTEIEKLITLSSNLPIDEEEITPAQAYSVIRDSVPSEGLLKPCLEALKGPLSGIVECRGFGTVMPTDVFRRYLGATLEGLGAGRS</sequence>
<dbReference type="CDD" id="cd14688">
    <property type="entry name" value="bZIP_YAP"/>
    <property type="match status" value="1"/>
</dbReference>
<dbReference type="Gene3D" id="1.20.5.170">
    <property type="match status" value="1"/>
</dbReference>
<dbReference type="Proteomes" id="UP000799537">
    <property type="component" value="Unassembled WGS sequence"/>
</dbReference>
<evidence type="ECO:0000313" key="3">
    <source>
        <dbReference type="Proteomes" id="UP000799537"/>
    </source>
</evidence>
<protein>
    <recommendedName>
        <fullName evidence="4">BZIP domain-containing protein</fullName>
    </recommendedName>
</protein>
<dbReference type="AlphaFoldDB" id="A0A6A6C6Q9"/>
<feature type="compositionally biased region" description="Polar residues" evidence="1">
    <location>
        <begin position="8"/>
        <end position="36"/>
    </location>
</feature>
<dbReference type="InterPro" id="IPR046347">
    <property type="entry name" value="bZIP_sf"/>
</dbReference>
<feature type="compositionally biased region" description="Basic and acidic residues" evidence="1">
    <location>
        <begin position="161"/>
        <end position="171"/>
    </location>
</feature>
<evidence type="ECO:0000313" key="2">
    <source>
        <dbReference type="EMBL" id="KAF2162731.1"/>
    </source>
</evidence>
<dbReference type="RefSeq" id="XP_033663620.1">
    <property type="nucleotide sequence ID" value="XM_033818089.1"/>
</dbReference>
<organism evidence="2 3">
    <name type="scientific">Zasmidium cellare ATCC 36951</name>
    <dbReference type="NCBI Taxonomy" id="1080233"/>
    <lineage>
        <taxon>Eukaryota</taxon>
        <taxon>Fungi</taxon>
        <taxon>Dikarya</taxon>
        <taxon>Ascomycota</taxon>
        <taxon>Pezizomycotina</taxon>
        <taxon>Dothideomycetes</taxon>
        <taxon>Dothideomycetidae</taxon>
        <taxon>Mycosphaerellales</taxon>
        <taxon>Mycosphaerellaceae</taxon>
        <taxon>Zasmidium</taxon>
    </lineage>
</organism>
<evidence type="ECO:0000256" key="1">
    <source>
        <dbReference type="SAM" id="MobiDB-lite"/>
    </source>
</evidence>
<feature type="compositionally biased region" description="Basic and acidic residues" evidence="1">
    <location>
        <begin position="40"/>
        <end position="62"/>
    </location>
</feature>
<dbReference type="OrthoDB" id="2590011at2759"/>
<keyword evidence="3" id="KW-1185">Reference proteome</keyword>
<proteinExistence type="predicted"/>
<dbReference type="SUPFAM" id="SSF57959">
    <property type="entry name" value="Leucine zipper domain"/>
    <property type="match status" value="1"/>
</dbReference>
<reference evidence="2" key="1">
    <citation type="journal article" date="2020" name="Stud. Mycol.">
        <title>101 Dothideomycetes genomes: a test case for predicting lifestyles and emergence of pathogens.</title>
        <authorList>
            <person name="Haridas S."/>
            <person name="Albert R."/>
            <person name="Binder M."/>
            <person name="Bloem J."/>
            <person name="Labutti K."/>
            <person name="Salamov A."/>
            <person name="Andreopoulos B."/>
            <person name="Baker S."/>
            <person name="Barry K."/>
            <person name="Bills G."/>
            <person name="Bluhm B."/>
            <person name="Cannon C."/>
            <person name="Castanera R."/>
            <person name="Culley D."/>
            <person name="Daum C."/>
            <person name="Ezra D."/>
            <person name="Gonzalez J."/>
            <person name="Henrissat B."/>
            <person name="Kuo A."/>
            <person name="Liang C."/>
            <person name="Lipzen A."/>
            <person name="Lutzoni F."/>
            <person name="Magnuson J."/>
            <person name="Mondo S."/>
            <person name="Nolan M."/>
            <person name="Ohm R."/>
            <person name="Pangilinan J."/>
            <person name="Park H.-J."/>
            <person name="Ramirez L."/>
            <person name="Alfaro M."/>
            <person name="Sun H."/>
            <person name="Tritt A."/>
            <person name="Yoshinaga Y."/>
            <person name="Zwiers L.-H."/>
            <person name="Turgeon B."/>
            <person name="Goodwin S."/>
            <person name="Spatafora J."/>
            <person name="Crous P."/>
            <person name="Grigoriev I."/>
        </authorList>
    </citation>
    <scope>NUCLEOTIDE SEQUENCE</scope>
    <source>
        <strain evidence="2">ATCC 36951</strain>
    </source>
</reference>
<name>A0A6A6C6Q9_ZASCE</name>
<feature type="region of interest" description="Disordered" evidence="1">
    <location>
        <begin position="1"/>
        <end position="86"/>
    </location>
</feature>
<dbReference type="EMBL" id="ML993612">
    <property type="protein sequence ID" value="KAF2162731.1"/>
    <property type="molecule type" value="Genomic_DNA"/>
</dbReference>
<dbReference type="GeneID" id="54571361"/>
<feature type="region of interest" description="Disordered" evidence="1">
    <location>
        <begin position="186"/>
        <end position="212"/>
    </location>
</feature>
<dbReference type="GO" id="GO:0003700">
    <property type="term" value="F:DNA-binding transcription factor activity"/>
    <property type="evidence" value="ECO:0007669"/>
    <property type="project" value="InterPro"/>
</dbReference>
<feature type="region of interest" description="Disordered" evidence="1">
    <location>
        <begin position="144"/>
        <end position="171"/>
    </location>
</feature>
<accession>A0A6A6C6Q9</accession>
<gene>
    <name evidence="2" type="ORF">M409DRAFT_69013</name>
</gene>
<evidence type="ECO:0008006" key="4">
    <source>
        <dbReference type="Google" id="ProtNLM"/>
    </source>
</evidence>